<dbReference type="Proteomes" id="UP000823399">
    <property type="component" value="Unassembled WGS sequence"/>
</dbReference>
<name>A0A9P7JLM1_9AGAM</name>
<dbReference type="GeneID" id="64692273"/>
<sequence>MGLFPASFSQPKTAFTFEVLDNFLLDNLECGTLAMNYYNKLRRITTAVFPHLVPDRYRELMRVARQWRHLKLLKWNGFGHESKELKPGDLALFCPACPQPGINVTLLTAEGGEITNTAPDLEAPSWLYSRSLVMDGNFKAEHMHAANPLDEVALMDGRGFMVGDGLY</sequence>
<protein>
    <recommendedName>
        <fullName evidence="1">CxC2-like cysteine cluster KDZ transposase-associated domain-containing protein</fullName>
    </recommendedName>
</protein>
<gene>
    <name evidence="2" type="ORF">F5147DRAFT_527163</name>
</gene>
<keyword evidence="3" id="KW-1185">Reference proteome</keyword>
<accession>A0A9P7JLM1</accession>
<dbReference type="Pfam" id="PF18803">
    <property type="entry name" value="CxC2"/>
    <property type="match status" value="1"/>
</dbReference>
<evidence type="ECO:0000313" key="3">
    <source>
        <dbReference type="Proteomes" id="UP000823399"/>
    </source>
</evidence>
<feature type="domain" description="CxC2-like cysteine cluster KDZ transposase-associated" evidence="1">
    <location>
        <begin position="2"/>
        <end position="46"/>
    </location>
</feature>
<dbReference type="EMBL" id="JABBWM010000147">
    <property type="protein sequence ID" value="KAG2086313.1"/>
    <property type="molecule type" value="Genomic_DNA"/>
</dbReference>
<comment type="caution">
    <text evidence="2">The sequence shown here is derived from an EMBL/GenBank/DDBJ whole genome shotgun (WGS) entry which is preliminary data.</text>
</comment>
<dbReference type="AlphaFoldDB" id="A0A9P7JLM1"/>
<proteinExistence type="predicted"/>
<evidence type="ECO:0000259" key="1">
    <source>
        <dbReference type="Pfam" id="PF18803"/>
    </source>
</evidence>
<feature type="non-terminal residue" evidence="2">
    <location>
        <position position="167"/>
    </location>
</feature>
<dbReference type="InterPro" id="IPR041457">
    <property type="entry name" value="CxC2_KDZ-assoc"/>
</dbReference>
<reference evidence="2" key="1">
    <citation type="journal article" date="2020" name="New Phytol.">
        <title>Comparative genomics reveals dynamic genome evolution in host specialist ectomycorrhizal fungi.</title>
        <authorList>
            <person name="Lofgren L.A."/>
            <person name="Nguyen N.H."/>
            <person name="Vilgalys R."/>
            <person name="Ruytinx J."/>
            <person name="Liao H.L."/>
            <person name="Branco S."/>
            <person name="Kuo A."/>
            <person name="LaButti K."/>
            <person name="Lipzen A."/>
            <person name="Andreopoulos W."/>
            <person name="Pangilinan J."/>
            <person name="Riley R."/>
            <person name="Hundley H."/>
            <person name="Na H."/>
            <person name="Barry K."/>
            <person name="Grigoriev I.V."/>
            <person name="Stajich J.E."/>
            <person name="Kennedy P.G."/>
        </authorList>
    </citation>
    <scope>NUCLEOTIDE SEQUENCE</scope>
    <source>
        <strain evidence="2">FC423</strain>
    </source>
</reference>
<dbReference type="OrthoDB" id="3149508at2759"/>
<organism evidence="2 3">
    <name type="scientific">Suillus discolor</name>
    <dbReference type="NCBI Taxonomy" id="1912936"/>
    <lineage>
        <taxon>Eukaryota</taxon>
        <taxon>Fungi</taxon>
        <taxon>Dikarya</taxon>
        <taxon>Basidiomycota</taxon>
        <taxon>Agaricomycotina</taxon>
        <taxon>Agaricomycetes</taxon>
        <taxon>Agaricomycetidae</taxon>
        <taxon>Boletales</taxon>
        <taxon>Suillineae</taxon>
        <taxon>Suillaceae</taxon>
        <taxon>Suillus</taxon>
    </lineage>
</organism>
<evidence type="ECO:0000313" key="2">
    <source>
        <dbReference type="EMBL" id="KAG2086313.1"/>
    </source>
</evidence>
<dbReference type="RefSeq" id="XP_041284876.1">
    <property type="nucleotide sequence ID" value="XM_041430014.1"/>
</dbReference>